<accession>A0A2P6P9M1</accession>
<dbReference type="Proteomes" id="UP000238479">
    <property type="component" value="Chromosome 7"/>
</dbReference>
<name>A0A2P6P9M1_ROSCH</name>
<evidence type="ECO:0000313" key="1">
    <source>
        <dbReference type="EMBL" id="PRQ18625.1"/>
    </source>
</evidence>
<evidence type="ECO:0000313" key="2">
    <source>
        <dbReference type="Proteomes" id="UP000238479"/>
    </source>
</evidence>
<dbReference type="EMBL" id="PDCK01000045">
    <property type="protein sequence ID" value="PRQ18625.1"/>
    <property type="molecule type" value="Genomic_DNA"/>
</dbReference>
<dbReference type="Gramene" id="PRQ18625">
    <property type="protein sequence ID" value="PRQ18625"/>
    <property type="gene ID" value="RchiOBHm_Chr7g0208121"/>
</dbReference>
<keyword evidence="2" id="KW-1185">Reference proteome</keyword>
<reference evidence="1 2" key="1">
    <citation type="journal article" date="2018" name="Nat. Genet.">
        <title>The Rosa genome provides new insights in the design of modern roses.</title>
        <authorList>
            <person name="Bendahmane M."/>
        </authorList>
    </citation>
    <scope>NUCLEOTIDE SEQUENCE [LARGE SCALE GENOMIC DNA]</scope>
    <source>
        <strain evidence="2">cv. Old Blush</strain>
    </source>
</reference>
<comment type="caution">
    <text evidence="1">The sequence shown here is derived from an EMBL/GenBank/DDBJ whole genome shotgun (WGS) entry which is preliminary data.</text>
</comment>
<dbReference type="AlphaFoldDB" id="A0A2P6P9M1"/>
<gene>
    <name evidence="1" type="ORF">RchiOBHm_Chr7g0208121</name>
</gene>
<sequence>MALKDRVSANSNKLLGHKIGQKWGSDLPFLFKALCGFNYHS</sequence>
<organism evidence="1 2">
    <name type="scientific">Rosa chinensis</name>
    <name type="common">China rose</name>
    <dbReference type="NCBI Taxonomy" id="74649"/>
    <lineage>
        <taxon>Eukaryota</taxon>
        <taxon>Viridiplantae</taxon>
        <taxon>Streptophyta</taxon>
        <taxon>Embryophyta</taxon>
        <taxon>Tracheophyta</taxon>
        <taxon>Spermatophyta</taxon>
        <taxon>Magnoliopsida</taxon>
        <taxon>eudicotyledons</taxon>
        <taxon>Gunneridae</taxon>
        <taxon>Pentapetalae</taxon>
        <taxon>rosids</taxon>
        <taxon>fabids</taxon>
        <taxon>Rosales</taxon>
        <taxon>Rosaceae</taxon>
        <taxon>Rosoideae</taxon>
        <taxon>Rosoideae incertae sedis</taxon>
        <taxon>Rosa</taxon>
    </lineage>
</organism>
<protein>
    <submittedName>
        <fullName evidence="1">Uncharacterized protein</fullName>
    </submittedName>
</protein>
<proteinExistence type="predicted"/>